<evidence type="ECO:0000313" key="1">
    <source>
        <dbReference type="EMBL" id="AFZ10398.1"/>
    </source>
</evidence>
<dbReference type="EMBL" id="CP003614">
    <property type="protein sequence ID" value="AFZ10398.1"/>
    <property type="molecule type" value="Genomic_DNA"/>
</dbReference>
<keyword evidence="2" id="KW-1185">Reference proteome</keyword>
<sequence length="342" mass="39572">MGEAKRRKKLNPNYEKLTSQNDPIGIEENYECYGERAEYFKNLDFYLNQGGAFEESLPRYHRYRSVTESQLFQFIQNAIDREEQTATYILNKVKSLSDLTEIQSDLLGLVDKSIMSKRSGDLNQAFKYYDQVFSHNQTWFMLWYGLAKLLCLFREYRMAFACIKICTYLYPKMWNGRQYHSDPDLSYHYDQIYSLAIAGEENEPYLRTLGRPLNTVRIVNSNGKVIANSPVGKIKVVKPESLSSDIKTQVKGDSHNMVRIKVVDVGRSGNPEYAEYTQAQIKEFRSTIVTVLTRNLMPTSDDFVETVLGASLACHYWRKDLSFVGAVEQVVQDIERTMGRGY</sequence>
<name>K9VQN3_9CYAN</name>
<accession>K9VQN3</accession>
<dbReference type="InterPro" id="IPR011990">
    <property type="entry name" value="TPR-like_helical_dom_sf"/>
</dbReference>
<dbReference type="Proteomes" id="UP000010478">
    <property type="component" value="Chromosome"/>
</dbReference>
<dbReference type="PATRIC" id="fig|179408.3.peg.7738"/>
<evidence type="ECO:0000313" key="2">
    <source>
        <dbReference type="Proteomes" id="UP000010478"/>
    </source>
</evidence>
<dbReference type="RefSeq" id="WP_015179594.1">
    <property type="nucleotide sequence ID" value="NC_019729.1"/>
</dbReference>
<reference evidence="1 2" key="1">
    <citation type="submission" date="2012-05" db="EMBL/GenBank/DDBJ databases">
        <title>Finished chromosome of genome of Oscillatoria sp. PCC 7112.</title>
        <authorList>
            <consortium name="US DOE Joint Genome Institute"/>
            <person name="Gugger M."/>
            <person name="Coursin T."/>
            <person name="Rippka R."/>
            <person name="Tandeau De Marsac N."/>
            <person name="Huntemann M."/>
            <person name="Wei C.-L."/>
            <person name="Han J."/>
            <person name="Detter J.C."/>
            <person name="Han C."/>
            <person name="Tapia R."/>
            <person name="Davenport K."/>
            <person name="Daligault H."/>
            <person name="Erkkila T."/>
            <person name="Gu W."/>
            <person name="Munk A.C.C."/>
            <person name="Teshima H."/>
            <person name="Xu Y."/>
            <person name="Chain P."/>
            <person name="Chen A."/>
            <person name="Krypides N."/>
            <person name="Mavromatis K."/>
            <person name="Markowitz V."/>
            <person name="Szeto E."/>
            <person name="Ivanova N."/>
            <person name="Mikhailova N."/>
            <person name="Ovchinnikova G."/>
            <person name="Pagani I."/>
            <person name="Pati A."/>
            <person name="Goodwin L."/>
            <person name="Peters L."/>
            <person name="Pitluck S."/>
            <person name="Woyke T."/>
            <person name="Kerfeld C."/>
        </authorList>
    </citation>
    <scope>NUCLEOTIDE SEQUENCE [LARGE SCALE GENOMIC DNA]</scope>
    <source>
        <strain evidence="1 2">PCC 7112</strain>
    </source>
</reference>
<gene>
    <name evidence="1" type="ORF">Osc7112_6219</name>
</gene>
<proteinExistence type="predicted"/>
<dbReference type="eggNOG" id="COG0457">
    <property type="taxonomic scope" value="Bacteria"/>
</dbReference>
<dbReference type="SUPFAM" id="SSF48452">
    <property type="entry name" value="TPR-like"/>
    <property type="match status" value="1"/>
</dbReference>
<dbReference type="STRING" id="179408.Osc7112_6219"/>
<dbReference type="KEGG" id="oni:Osc7112_6219"/>
<protein>
    <submittedName>
        <fullName evidence="1">Uncharacterized protein</fullName>
    </submittedName>
</protein>
<dbReference type="HOGENOM" id="CLU_069803_0_0_3"/>
<organism evidence="1 2">
    <name type="scientific">Phormidium nigroviride PCC 7112</name>
    <dbReference type="NCBI Taxonomy" id="179408"/>
    <lineage>
        <taxon>Bacteria</taxon>
        <taxon>Bacillati</taxon>
        <taxon>Cyanobacteriota</taxon>
        <taxon>Cyanophyceae</taxon>
        <taxon>Oscillatoriophycideae</taxon>
        <taxon>Oscillatoriales</taxon>
        <taxon>Oscillatoriaceae</taxon>
        <taxon>Phormidium</taxon>
    </lineage>
</organism>
<dbReference type="AlphaFoldDB" id="K9VQN3"/>